<evidence type="ECO:0000256" key="4">
    <source>
        <dbReference type="ARBA" id="ARBA00023014"/>
    </source>
</evidence>
<dbReference type="SUPFAM" id="SSF53067">
    <property type="entry name" value="Actin-like ATPase domain"/>
    <property type="match status" value="1"/>
</dbReference>
<evidence type="ECO:0000256" key="3">
    <source>
        <dbReference type="ARBA" id="ARBA00023004"/>
    </source>
</evidence>
<dbReference type="PANTHER" id="PTHR32329">
    <property type="entry name" value="BIFUNCTIONAL PROTEIN [INCLUDES 2-HYDROXYACYL-COA DEHYDRATASE (N-TER) AND ITS ACTIVATOR DOMAIN (C_TERM)-RELATED"/>
    <property type="match status" value="1"/>
</dbReference>
<proteinExistence type="predicted"/>
<keyword evidence="3" id="KW-0408">Iron</keyword>
<evidence type="ECO:0000256" key="2">
    <source>
        <dbReference type="ARBA" id="ARBA00022723"/>
    </source>
</evidence>
<dbReference type="AlphaFoldDB" id="A0A0F6NYS9"/>
<protein>
    <submittedName>
        <fullName evidence="6">4-methylbenzoyl-CoA reductase subunit D</fullName>
    </submittedName>
</protein>
<evidence type="ECO:0000313" key="6">
    <source>
        <dbReference type="EMBL" id="AIW63093.1"/>
    </source>
</evidence>
<reference evidence="6" key="2">
    <citation type="submission" date="2013-12" db="EMBL/GenBank/DDBJ databases">
        <title>Benzoate is the preferred substrate of Magnetospirillum sp. pMbN1 from ternary substrate mixtures.</title>
        <authorList>
            <person name="Lahme S."/>
            <person name="Trautwein K."/>
            <person name="Strijkstra A."/>
            <person name="Dorries M."/>
            <person name="Wohlbrand L."/>
            <person name="Rabus R."/>
        </authorList>
    </citation>
    <scope>NUCLEOTIDE SEQUENCE</scope>
    <source>
        <strain evidence="6">PMbN1</strain>
    </source>
</reference>
<dbReference type="Gene3D" id="3.30.420.40">
    <property type="match status" value="2"/>
</dbReference>
<dbReference type="InterPro" id="IPR051805">
    <property type="entry name" value="Dehydratase_Activator_Redct"/>
</dbReference>
<evidence type="ECO:0000256" key="1">
    <source>
        <dbReference type="ARBA" id="ARBA00001966"/>
    </source>
</evidence>
<keyword evidence="4" id="KW-0411">Iron-sulfur</keyword>
<dbReference type="Pfam" id="PF01869">
    <property type="entry name" value="BcrAD_BadFG"/>
    <property type="match status" value="1"/>
</dbReference>
<dbReference type="GO" id="GO:0046872">
    <property type="term" value="F:metal ion binding"/>
    <property type="evidence" value="ECO:0007669"/>
    <property type="project" value="UniProtKB-KW"/>
</dbReference>
<dbReference type="InterPro" id="IPR043129">
    <property type="entry name" value="ATPase_NBD"/>
</dbReference>
<dbReference type="InterPro" id="IPR008275">
    <property type="entry name" value="CoA_E_activase_dom"/>
</dbReference>
<feature type="non-terminal residue" evidence="6">
    <location>
        <position position="291"/>
    </location>
</feature>
<dbReference type="NCBIfam" id="TIGR00241">
    <property type="entry name" value="CoA_E_activ"/>
    <property type="match status" value="1"/>
</dbReference>
<dbReference type="EMBL" id="KF941523">
    <property type="protein sequence ID" value="AIW63093.1"/>
    <property type="molecule type" value="Genomic_DNA"/>
</dbReference>
<sequence>MRYTMGLDIGSTYTKGIILDDSDTIVARTVKQTGSRLQEAAQAVMAETLNLAGLAREEVAYVITTGYGRHQFDDRDIQVTDLTANARGASFLFPRTRTVLDIGGQTMKASRLDEARKVRTFRLNDKCASGTGMFLEKTVRYMGFDTEDIDGLLESATEPASISGVCTVFAESEVINHLSNSVSPENIMFGAGMSLTGRAGQLLKRVKIEEELTLVGGILRWGRIAQAISEELKMEVNVADGDMPQYTAALGCAILGHLRLKTTVGRSAEALSMQAVALRNSQKSCSACGTA</sequence>
<keyword evidence="2" id="KW-0479">Metal-binding</keyword>
<evidence type="ECO:0000259" key="5">
    <source>
        <dbReference type="Pfam" id="PF01869"/>
    </source>
</evidence>
<accession>A0A0F6NYS9</accession>
<dbReference type="CDD" id="cd24105">
    <property type="entry name" value="ASKHA_NBD_benz_CoA_BcrD_BadG"/>
    <property type="match status" value="1"/>
</dbReference>
<dbReference type="GO" id="GO:0051536">
    <property type="term" value="F:iron-sulfur cluster binding"/>
    <property type="evidence" value="ECO:0007669"/>
    <property type="project" value="UniProtKB-KW"/>
</dbReference>
<dbReference type="PANTHER" id="PTHR32329:SF2">
    <property type="entry name" value="BIFUNCTIONAL PROTEIN [INCLUDES 2-HYDROXYACYL-COA DEHYDRATASE (N-TER) AND ITS ACTIVATOR DOMAIN (C_TERM)"/>
    <property type="match status" value="1"/>
</dbReference>
<organism evidence="6">
    <name type="scientific">Magnetospirillum sp. pMbN1</name>
    <dbReference type="NCBI Taxonomy" id="1007128"/>
    <lineage>
        <taxon>Bacteria</taxon>
        <taxon>Pseudomonadati</taxon>
        <taxon>Pseudomonadota</taxon>
        <taxon>Alphaproteobacteria</taxon>
        <taxon>Rhodospirillales</taxon>
        <taxon>Rhodospirillaceae</taxon>
        <taxon>Magnetospirillum</taxon>
    </lineage>
</organism>
<dbReference type="InterPro" id="IPR002731">
    <property type="entry name" value="ATPase_BadF"/>
</dbReference>
<name>A0A0F6NYS9_9PROT</name>
<comment type="cofactor">
    <cofactor evidence="1">
        <name>[4Fe-4S] cluster</name>
        <dbReference type="ChEBI" id="CHEBI:49883"/>
    </cofactor>
</comment>
<reference evidence="6" key="1">
    <citation type="journal article" date="2012" name="Environ. Microbiol.">
        <title>Anaerobic degradation of 4-methylbenzoate via a specific 4-methylbenzoyl-CoA pathway.</title>
        <authorList>
            <person name="Lahme S."/>
            <person name="Eberlein C."/>
            <person name="Jarling R."/>
            <person name="Kube M."/>
            <person name="Boll M."/>
            <person name="Wilkes H."/>
            <person name="Reinhardt R."/>
            <person name="Rabus R."/>
        </authorList>
    </citation>
    <scope>NUCLEOTIDE SEQUENCE</scope>
    <source>
        <strain evidence="6">PMbN1</strain>
    </source>
</reference>
<feature type="domain" description="ATPase BadF/BadG/BcrA/BcrD type" evidence="5">
    <location>
        <begin position="6"/>
        <end position="256"/>
    </location>
</feature>